<dbReference type="GO" id="GO:0006952">
    <property type="term" value="P:defense response"/>
    <property type="evidence" value="ECO:0007669"/>
    <property type="project" value="UniProtKB-KW"/>
</dbReference>
<sequence length="219" mass="24643">MNSSNSSTQLQHQYSPISSSNSPQKFSWEWDNKLVLEHNSLPFNVNDSQEMLLFGILAEIASDDSNSNSSISCKEEEVTSNTKVEKEREKSYIGVRKRPWGKYAAEIRDSTRKGVRVWLGTFDSPEAAALAYDEAAFATRGPSAVLNFPVERVIESLQDMKNGCDQGECSPVIALKKRHSMRKRSFIKKRKAKEAEVENIVVVEDLGAEYLEKLLSFGE</sequence>
<dbReference type="GO" id="GO:0009873">
    <property type="term" value="P:ethylene-activated signaling pathway"/>
    <property type="evidence" value="ECO:0007669"/>
    <property type="project" value="InterPro"/>
</dbReference>
<gene>
    <name evidence="9" type="ORF">OLEA9_A108755</name>
</gene>
<evidence type="ECO:0000313" key="10">
    <source>
        <dbReference type="Proteomes" id="UP000594638"/>
    </source>
</evidence>
<keyword evidence="4" id="KW-0238">DNA-binding</keyword>
<feature type="region of interest" description="Disordered" evidence="7">
    <location>
        <begin position="1"/>
        <end position="23"/>
    </location>
</feature>
<evidence type="ECO:0000256" key="7">
    <source>
        <dbReference type="SAM" id="MobiDB-lite"/>
    </source>
</evidence>
<dbReference type="Pfam" id="PF00847">
    <property type="entry name" value="AP2"/>
    <property type="match status" value="1"/>
</dbReference>
<dbReference type="EMBL" id="CACTIH010001893">
    <property type="protein sequence ID" value="CAA2967868.1"/>
    <property type="molecule type" value="Genomic_DNA"/>
</dbReference>
<protein>
    <submittedName>
        <fullName evidence="9">Ethylene-responsive transcription factor 1B-like</fullName>
    </submittedName>
</protein>
<keyword evidence="3" id="KW-0805">Transcription regulation</keyword>
<dbReference type="AlphaFoldDB" id="A0A8S0QJN8"/>
<dbReference type="SMART" id="SM00380">
    <property type="entry name" value="AP2"/>
    <property type="match status" value="1"/>
</dbReference>
<comment type="subcellular location">
    <subcellularLocation>
        <location evidence="1">Nucleus</location>
    </subcellularLocation>
</comment>
<dbReference type="Proteomes" id="UP000594638">
    <property type="component" value="Unassembled WGS sequence"/>
</dbReference>
<organism evidence="9 10">
    <name type="scientific">Olea europaea subsp. europaea</name>
    <dbReference type="NCBI Taxonomy" id="158383"/>
    <lineage>
        <taxon>Eukaryota</taxon>
        <taxon>Viridiplantae</taxon>
        <taxon>Streptophyta</taxon>
        <taxon>Embryophyta</taxon>
        <taxon>Tracheophyta</taxon>
        <taxon>Spermatophyta</taxon>
        <taxon>Magnoliopsida</taxon>
        <taxon>eudicotyledons</taxon>
        <taxon>Gunneridae</taxon>
        <taxon>Pentapetalae</taxon>
        <taxon>asterids</taxon>
        <taxon>lamiids</taxon>
        <taxon>Lamiales</taxon>
        <taxon>Oleaceae</taxon>
        <taxon>Oleeae</taxon>
        <taxon>Olea</taxon>
    </lineage>
</organism>
<dbReference type="PRINTS" id="PR00367">
    <property type="entry name" value="ETHRSPELEMNT"/>
</dbReference>
<dbReference type="PANTHER" id="PTHR31190">
    <property type="entry name" value="DNA-BINDING DOMAIN"/>
    <property type="match status" value="1"/>
</dbReference>
<evidence type="ECO:0000256" key="4">
    <source>
        <dbReference type="ARBA" id="ARBA00023125"/>
    </source>
</evidence>
<dbReference type="FunFam" id="3.30.730.10:FF:000001">
    <property type="entry name" value="Ethylene-responsive transcription factor 2"/>
    <property type="match status" value="1"/>
</dbReference>
<dbReference type="Gramene" id="OE9A108755T1">
    <property type="protein sequence ID" value="OE9A108755C1"/>
    <property type="gene ID" value="OE9A108755"/>
</dbReference>
<evidence type="ECO:0000256" key="5">
    <source>
        <dbReference type="ARBA" id="ARBA00023163"/>
    </source>
</evidence>
<keyword evidence="10" id="KW-1185">Reference proteome</keyword>
<evidence type="ECO:0000256" key="2">
    <source>
        <dbReference type="ARBA" id="ARBA00022821"/>
    </source>
</evidence>
<evidence type="ECO:0000259" key="8">
    <source>
        <dbReference type="PROSITE" id="PS51032"/>
    </source>
</evidence>
<accession>A0A8S0QJN8</accession>
<reference evidence="9 10" key="1">
    <citation type="submission" date="2019-12" db="EMBL/GenBank/DDBJ databases">
        <authorList>
            <person name="Alioto T."/>
            <person name="Alioto T."/>
            <person name="Gomez Garrido J."/>
        </authorList>
    </citation>
    <scope>NUCLEOTIDE SEQUENCE [LARGE SCALE GENOMIC DNA]</scope>
</reference>
<dbReference type="InterPro" id="IPR001471">
    <property type="entry name" value="AP2/ERF_dom"/>
</dbReference>
<dbReference type="Gene3D" id="3.30.730.10">
    <property type="entry name" value="AP2/ERF domain"/>
    <property type="match status" value="1"/>
</dbReference>
<evidence type="ECO:0000256" key="6">
    <source>
        <dbReference type="ARBA" id="ARBA00023242"/>
    </source>
</evidence>
<evidence type="ECO:0000256" key="3">
    <source>
        <dbReference type="ARBA" id="ARBA00023015"/>
    </source>
</evidence>
<proteinExistence type="predicted"/>
<dbReference type="PROSITE" id="PS51032">
    <property type="entry name" value="AP2_ERF"/>
    <property type="match status" value="1"/>
</dbReference>
<name>A0A8S0QJN8_OLEEU</name>
<dbReference type="GO" id="GO:0005634">
    <property type="term" value="C:nucleus"/>
    <property type="evidence" value="ECO:0007669"/>
    <property type="project" value="UniProtKB-SubCell"/>
</dbReference>
<dbReference type="CDD" id="cd00018">
    <property type="entry name" value="AP2"/>
    <property type="match status" value="1"/>
</dbReference>
<dbReference type="InterPro" id="IPR036955">
    <property type="entry name" value="AP2/ERF_dom_sf"/>
</dbReference>
<keyword evidence="6" id="KW-0539">Nucleus</keyword>
<feature type="domain" description="AP2/ERF" evidence="8">
    <location>
        <begin position="91"/>
        <end position="149"/>
    </location>
</feature>
<comment type="caution">
    <text evidence="9">The sequence shown here is derived from an EMBL/GenBank/DDBJ whole genome shotgun (WGS) entry which is preliminary data.</text>
</comment>
<dbReference type="OrthoDB" id="670255at2759"/>
<dbReference type="InterPro" id="IPR044808">
    <property type="entry name" value="ERF_plant"/>
</dbReference>
<keyword evidence="5" id="KW-0804">Transcription</keyword>
<evidence type="ECO:0000256" key="1">
    <source>
        <dbReference type="ARBA" id="ARBA00004123"/>
    </source>
</evidence>
<dbReference type="GO" id="GO:0003700">
    <property type="term" value="F:DNA-binding transcription factor activity"/>
    <property type="evidence" value="ECO:0007669"/>
    <property type="project" value="InterPro"/>
</dbReference>
<keyword evidence="2" id="KW-0611">Plant defense</keyword>
<dbReference type="SUPFAM" id="SSF54171">
    <property type="entry name" value="DNA-binding domain"/>
    <property type="match status" value="1"/>
</dbReference>
<evidence type="ECO:0000313" key="9">
    <source>
        <dbReference type="EMBL" id="CAA2967868.1"/>
    </source>
</evidence>
<dbReference type="GO" id="GO:0003677">
    <property type="term" value="F:DNA binding"/>
    <property type="evidence" value="ECO:0007669"/>
    <property type="project" value="UniProtKB-KW"/>
</dbReference>
<dbReference type="InterPro" id="IPR016177">
    <property type="entry name" value="DNA-bd_dom_sf"/>
</dbReference>
<dbReference type="PANTHER" id="PTHR31190:SF72">
    <property type="entry name" value="AP2 DOMAIN CONTAINING PROTEIN, EXPRESSED"/>
    <property type="match status" value="1"/>
</dbReference>